<evidence type="ECO:0000259" key="7">
    <source>
        <dbReference type="Pfam" id="PF00892"/>
    </source>
</evidence>
<sequence length="316" mass="34510">MSTKSSAIWGSSSLAIAIFALSSSPILTRITEHDMGPYGTIFNRFWIASLALGLGKVIKLLWDKHSGRLSTTDNTDNKAYTVKDFFSLFLVASLDSICLVTWAWSLTKTSVANSNLLHNTTPIFAAVGGWLLLSQSFNRRFLIGMMLALGGTFLIGFNDFHIDRDTLIGDSVALLSALFYAATLLVTENLRVKFDTSTILLWLYTLGGLLLLPLTLLFEDRLFPASFSSWSAVIGLGLCGSIIGLGALFYSLKQFSSSFVSLILLLEPMIAALFAWLIFAEKLSWLNGLTFIIVLSGIYLAQSDGELDNIGSTEPT</sequence>
<reference evidence="8 9" key="1">
    <citation type="submission" date="2016-10" db="EMBL/GenBank/DDBJ databases">
        <title>Comparative genomics uncovers the prolific and rare metabolic potential of the cyanobacterial genus Moorea.</title>
        <authorList>
            <person name="Leao T."/>
            <person name="Castelao G."/>
            <person name="Korobeynikov A."/>
            <person name="Monroe E.A."/>
            <person name="Podell S."/>
            <person name="Glukhov E."/>
            <person name="Allen E."/>
            <person name="Gerwick W.H."/>
            <person name="Gerwick L."/>
        </authorList>
    </citation>
    <scope>NUCLEOTIDE SEQUENCE [LARGE SCALE GENOMIC DNA]</scope>
    <source>
        <strain evidence="8 9">PNG5-198</strain>
    </source>
</reference>
<dbReference type="PANTHER" id="PTHR32322:SF2">
    <property type="entry name" value="EAMA DOMAIN-CONTAINING PROTEIN"/>
    <property type="match status" value="1"/>
</dbReference>
<comment type="similarity">
    <text evidence="2">Belongs to the EamA transporter family.</text>
</comment>
<feature type="transmembrane region" description="Helical" evidence="6">
    <location>
        <begin position="199"/>
        <end position="218"/>
    </location>
</feature>
<feature type="domain" description="EamA" evidence="7">
    <location>
        <begin position="168"/>
        <end position="300"/>
    </location>
</feature>
<accession>A0A1U7MXF2</accession>
<keyword evidence="9" id="KW-1185">Reference proteome</keyword>
<dbReference type="GO" id="GO:0016020">
    <property type="term" value="C:membrane"/>
    <property type="evidence" value="ECO:0007669"/>
    <property type="project" value="UniProtKB-SubCell"/>
</dbReference>
<feature type="transmembrane region" description="Helical" evidence="6">
    <location>
        <begin position="230"/>
        <end position="252"/>
    </location>
</feature>
<dbReference type="InterPro" id="IPR037185">
    <property type="entry name" value="EmrE-like"/>
</dbReference>
<dbReference type="InterPro" id="IPR050638">
    <property type="entry name" value="AA-Vitamin_Transporters"/>
</dbReference>
<keyword evidence="5 6" id="KW-0472">Membrane</keyword>
<feature type="transmembrane region" description="Helical" evidence="6">
    <location>
        <begin position="259"/>
        <end position="279"/>
    </location>
</feature>
<comment type="subcellular location">
    <subcellularLocation>
        <location evidence="1">Membrane</location>
        <topology evidence="1">Multi-pass membrane protein</topology>
    </subcellularLocation>
</comment>
<feature type="transmembrane region" description="Helical" evidence="6">
    <location>
        <begin position="116"/>
        <end position="134"/>
    </location>
</feature>
<dbReference type="RefSeq" id="WP_075896820.1">
    <property type="nucleotide sequence ID" value="NZ_MKZS01000001.1"/>
</dbReference>
<evidence type="ECO:0000256" key="4">
    <source>
        <dbReference type="ARBA" id="ARBA00022989"/>
    </source>
</evidence>
<organism evidence="8 9">
    <name type="scientific">Moorena bouillonii PNG</name>
    <dbReference type="NCBI Taxonomy" id="568701"/>
    <lineage>
        <taxon>Bacteria</taxon>
        <taxon>Bacillati</taxon>
        <taxon>Cyanobacteriota</taxon>
        <taxon>Cyanophyceae</taxon>
        <taxon>Coleofasciculales</taxon>
        <taxon>Coleofasciculaceae</taxon>
        <taxon>Moorena</taxon>
    </lineage>
</organism>
<comment type="caution">
    <text evidence="8">The sequence shown here is derived from an EMBL/GenBank/DDBJ whole genome shotgun (WGS) entry which is preliminary data.</text>
</comment>
<dbReference type="AlphaFoldDB" id="A0A1U7MXF2"/>
<evidence type="ECO:0000256" key="2">
    <source>
        <dbReference type="ARBA" id="ARBA00007362"/>
    </source>
</evidence>
<protein>
    <submittedName>
        <fullName evidence="8">Permease</fullName>
    </submittedName>
</protein>
<dbReference type="InterPro" id="IPR000620">
    <property type="entry name" value="EamA_dom"/>
</dbReference>
<name>A0A1U7MXF2_9CYAN</name>
<dbReference type="Proteomes" id="UP000186657">
    <property type="component" value="Unassembled WGS sequence"/>
</dbReference>
<keyword evidence="4 6" id="KW-1133">Transmembrane helix</keyword>
<dbReference type="PANTHER" id="PTHR32322">
    <property type="entry name" value="INNER MEMBRANE TRANSPORTER"/>
    <property type="match status" value="1"/>
</dbReference>
<evidence type="ECO:0000313" key="8">
    <source>
        <dbReference type="EMBL" id="OLT58388.1"/>
    </source>
</evidence>
<dbReference type="EMBL" id="MKZS01000001">
    <property type="protein sequence ID" value="OLT58388.1"/>
    <property type="molecule type" value="Genomic_DNA"/>
</dbReference>
<feature type="transmembrane region" description="Helical" evidence="6">
    <location>
        <begin position="141"/>
        <end position="161"/>
    </location>
</feature>
<evidence type="ECO:0000256" key="6">
    <source>
        <dbReference type="SAM" id="Phobius"/>
    </source>
</evidence>
<feature type="transmembrane region" description="Helical" evidence="6">
    <location>
        <begin position="44"/>
        <end position="62"/>
    </location>
</feature>
<evidence type="ECO:0000256" key="1">
    <source>
        <dbReference type="ARBA" id="ARBA00004141"/>
    </source>
</evidence>
<evidence type="ECO:0000256" key="5">
    <source>
        <dbReference type="ARBA" id="ARBA00023136"/>
    </source>
</evidence>
<proteinExistence type="inferred from homology"/>
<feature type="transmembrane region" description="Helical" evidence="6">
    <location>
        <begin position="85"/>
        <end position="104"/>
    </location>
</feature>
<dbReference type="SUPFAM" id="SSF103481">
    <property type="entry name" value="Multidrug resistance efflux transporter EmrE"/>
    <property type="match status" value="2"/>
</dbReference>
<feature type="transmembrane region" description="Helical" evidence="6">
    <location>
        <begin position="167"/>
        <end position="187"/>
    </location>
</feature>
<feature type="domain" description="EamA" evidence="7">
    <location>
        <begin position="9"/>
        <end position="156"/>
    </location>
</feature>
<feature type="transmembrane region" description="Helical" evidence="6">
    <location>
        <begin position="285"/>
        <end position="301"/>
    </location>
</feature>
<gene>
    <name evidence="8" type="ORF">BJP37_04300</name>
</gene>
<keyword evidence="3 6" id="KW-0812">Transmembrane</keyword>
<evidence type="ECO:0000256" key="3">
    <source>
        <dbReference type="ARBA" id="ARBA00022692"/>
    </source>
</evidence>
<dbReference type="Pfam" id="PF00892">
    <property type="entry name" value="EamA"/>
    <property type="match status" value="2"/>
</dbReference>
<evidence type="ECO:0000313" key="9">
    <source>
        <dbReference type="Proteomes" id="UP000186657"/>
    </source>
</evidence>